<evidence type="ECO:0000259" key="3">
    <source>
        <dbReference type="Pfam" id="PF02230"/>
    </source>
</evidence>
<dbReference type="InterPro" id="IPR003140">
    <property type="entry name" value="PLipase/COase/thioEstase"/>
</dbReference>
<dbReference type="Gene3D" id="3.40.50.1820">
    <property type="entry name" value="alpha/beta hydrolase"/>
    <property type="match status" value="1"/>
</dbReference>
<dbReference type="GO" id="GO:0016787">
    <property type="term" value="F:hydrolase activity"/>
    <property type="evidence" value="ECO:0007669"/>
    <property type="project" value="UniProtKB-KW"/>
</dbReference>
<name>W4LS20_ENTF1</name>
<dbReference type="EMBL" id="AZHW01000328">
    <property type="protein sequence ID" value="ETX00536.1"/>
    <property type="molecule type" value="Genomic_DNA"/>
</dbReference>
<comment type="similarity">
    <text evidence="1">Belongs to the AB hydrolase superfamily. AB hydrolase 2 family.</text>
</comment>
<dbReference type="HOGENOM" id="CLU_049413_5_3_7"/>
<reference evidence="4 5" key="1">
    <citation type="journal article" date="2014" name="Nature">
        <title>An environmental bacterial taxon with a large and distinct metabolic repertoire.</title>
        <authorList>
            <person name="Wilson M.C."/>
            <person name="Mori T."/>
            <person name="Ruckert C."/>
            <person name="Uria A.R."/>
            <person name="Helf M.J."/>
            <person name="Takada K."/>
            <person name="Gernert C."/>
            <person name="Steffens U.A."/>
            <person name="Heycke N."/>
            <person name="Schmitt S."/>
            <person name="Rinke C."/>
            <person name="Helfrich E.J."/>
            <person name="Brachmann A.O."/>
            <person name="Gurgui C."/>
            <person name="Wakimoto T."/>
            <person name="Kracht M."/>
            <person name="Crusemann M."/>
            <person name="Hentschel U."/>
            <person name="Abe I."/>
            <person name="Matsunaga S."/>
            <person name="Kalinowski J."/>
            <person name="Takeyama H."/>
            <person name="Piel J."/>
        </authorList>
    </citation>
    <scope>NUCLEOTIDE SEQUENCE [LARGE SCALE GENOMIC DNA]</scope>
    <source>
        <strain evidence="5">TSY1</strain>
    </source>
</reference>
<evidence type="ECO:0000256" key="2">
    <source>
        <dbReference type="ARBA" id="ARBA00022801"/>
    </source>
</evidence>
<accession>W4LS20</accession>
<dbReference type="Proteomes" id="UP000019141">
    <property type="component" value="Unassembled WGS sequence"/>
</dbReference>
<proteinExistence type="inferred from homology"/>
<organism evidence="4 5">
    <name type="scientific">Entotheonella factor</name>
    <dbReference type="NCBI Taxonomy" id="1429438"/>
    <lineage>
        <taxon>Bacteria</taxon>
        <taxon>Pseudomonadati</taxon>
        <taxon>Nitrospinota/Tectimicrobiota group</taxon>
        <taxon>Candidatus Tectimicrobiota</taxon>
        <taxon>Candidatus Entotheonellia</taxon>
        <taxon>Candidatus Entotheonellales</taxon>
        <taxon>Candidatus Entotheonellaceae</taxon>
        <taxon>Candidatus Entotheonella</taxon>
    </lineage>
</organism>
<sequence length="221" mass="24557">MDLLHTIYEPAGEGPHPTILTLHGRGANAMDLLGLAPHLAGGRFLIICPQGPVQTPIGPGMVGYGWYPSVPGQPSDMDAILAARQQLRAFLQAAEARYDIDRNKLLVLGFSQGGVMAYTMALIEPERFAALIALSTWLPEEMLEHVDDRATLQQLPTLIQHGSRDELVEVDRARRSVEMLREQRVPLTYREYEMGHEINSQSLTDLVQWLQDKGLSPVLAR</sequence>
<keyword evidence="2" id="KW-0378">Hydrolase</keyword>
<dbReference type="AlphaFoldDB" id="W4LS20"/>
<evidence type="ECO:0000313" key="4">
    <source>
        <dbReference type="EMBL" id="ETX00536.1"/>
    </source>
</evidence>
<evidence type="ECO:0000256" key="1">
    <source>
        <dbReference type="ARBA" id="ARBA00006499"/>
    </source>
</evidence>
<keyword evidence="5" id="KW-1185">Reference proteome</keyword>
<dbReference type="InterPro" id="IPR050565">
    <property type="entry name" value="LYPA1-2/EST-like"/>
</dbReference>
<feature type="domain" description="Phospholipase/carboxylesterase/thioesterase" evidence="3">
    <location>
        <begin position="13"/>
        <end position="211"/>
    </location>
</feature>
<evidence type="ECO:0000313" key="5">
    <source>
        <dbReference type="Proteomes" id="UP000019141"/>
    </source>
</evidence>
<dbReference type="PANTHER" id="PTHR10655:SF17">
    <property type="entry name" value="LYSOPHOSPHOLIPASE-LIKE PROTEIN 1"/>
    <property type="match status" value="1"/>
</dbReference>
<gene>
    <name evidence="4" type="ORF">ETSY1_10835</name>
</gene>
<dbReference type="SUPFAM" id="SSF53474">
    <property type="entry name" value="alpha/beta-Hydrolases"/>
    <property type="match status" value="1"/>
</dbReference>
<dbReference type="InterPro" id="IPR029058">
    <property type="entry name" value="AB_hydrolase_fold"/>
</dbReference>
<comment type="caution">
    <text evidence="4">The sequence shown here is derived from an EMBL/GenBank/DDBJ whole genome shotgun (WGS) entry which is preliminary data.</text>
</comment>
<protein>
    <recommendedName>
        <fullName evidence="3">Phospholipase/carboxylesterase/thioesterase domain-containing protein</fullName>
    </recommendedName>
</protein>
<dbReference type="Pfam" id="PF02230">
    <property type="entry name" value="Abhydrolase_2"/>
    <property type="match status" value="1"/>
</dbReference>
<dbReference type="PANTHER" id="PTHR10655">
    <property type="entry name" value="LYSOPHOSPHOLIPASE-RELATED"/>
    <property type="match status" value="1"/>
</dbReference>